<proteinExistence type="predicted"/>
<evidence type="ECO:0000256" key="1">
    <source>
        <dbReference type="ARBA" id="ARBA00004651"/>
    </source>
</evidence>
<feature type="transmembrane region" description="Helical" evidence="7">
    <location>
        <begin position="231"/>
        <end position="259"/>
    </location>
</feature>
<dbReference type="RefSeq" id="WP_231820689.1">
    <property type="nucleotide sequence ID" value="NZ_CP082781.1"/>
</dbReference>
<keyword evidence="2" id="KW-0813">Transport</keyword>
<keyword evidence="4 7" id="KW-0812">Transmembrane</keyword>
<dbReference type="InterPro" id="IPR001927">
    <property type="entry name" value="Na/Gal_symport"/>
</dbReference>
<evidence type="ECO:0000256" key="6">
    <source>
        <dbReference type="ARBA" id="ARBA00023136"/>
    </source>
</evidence>
<feature type="transmembrane region" description="Helical" evidence="7">
    <location>
        <begin position="21"/>
        <end position="45"/>
    </location>
</feature>
<evidence type="ECO:0000256" key="7">
    <source>
        <dbReference type="SAM" id="Phobius"/>
    </source>
</evidence>
<evidence type="ECO:0000313" key="9">
    <source>
        <dbReference type="EMBL" id="UGS27271.1"/>
    </source>
</evidence>
<feature type="transmembrane region" description="Helical" evidence="7">
    <location>
        <begin position="328"/>
        <end position="350"/>
    </location>
</feature>
<dbReference type="Pfam" id="PF13347">
    <property type="entry name" value="MFS_2"/>
    <property type="match status" value="1"/>
</dbReference>
<dbReference type="InterPro" id="IPR020846">
    <property type="entry name" value="MFS_dom"/>
</dbReference>
<feature type="transmembrane region" description="Helical" evidence="7">
    <location>
        <begin position="91"/>
        <end position="113"/>
    </location>
</feature>
<evidence type="ECO:0000259" key="8">
    <source>
        <dbReference type="PROSITE" id="PS50850"/>
    </source>
</evidence>
<protein>
    <submittedName>
        <fullName evidence="9">Glycoside-pentoside-hexuronide (GPH):cation symporter</fullName>
    </submittedName>
</protein>
<dbReference type="InterPro" id="IPR036259">
    <property type="entry name" value="MFS_trans_sf"/>
</dbReference>
<keyword evidence="3" id="KW-1003">Cell membrane</keyword>
<evidence type="ECO:0000256" key="4">
    <source>
        <dbReference type="ARBA" id="ARBA00022692"/>
    </source>
</evidence>
<organism evidence="9 10">
    <name type="scientific">Microbacterium resistens</name>
    <dbReference type="NCBI Taxonomy" id="156977"/>
    <lineage>
        <taxon>Bacteria</taxon>
        <taxon>Bacillati</taxon>
        <taxon>Actinomycetota</taxon>
        <taxon>Actinomycetes</taxon>
        <taxon>Micrococcales</taxon>
        <taxon>Microbacteriaceae</taxon>
        <taxon>Microbacterium</taxon>
    </lineage>
</organism>
<keyword evidence="6 7" id="KW-0472">Membrane</keyword>
<evidence type="ECO:0000256" key="3">
    <source>
        <dbReference type="ARBA" id="ARBA00022475"/>
    </source>
</evidence>
<dbReference type="PROSITE" id="PS00872">
    <property type="entry name" value="NA_GALACTOSIDE_SYMP"/>
    <property type="match status" value="1"/>
</dbReference>
<dbReference type="InterPro" id="IPR018043">
    <property type="entry name" value="Na/Gal_symport_CS"/>
</dbReference>
<feature type="transmembrane region" description="Helical" evidence="7">
    <location>
        <begin position="414"/>
        <end position="436"/>
    </location>
</feature>
<dbReference type="SUPFAM" id="SSF103473">
    <property type="entry name" value="MFS general substrate transporter"/>
    <property type="match status" value="1"/>
</dbReference>
<dbReference type="PROSITE" id="PS50850">
    <property type="entry name" value="MFS"/>
    <property type="match status" value="1"/>
</dbReference>
<dbReference type="PANTHER" id="PTHR11328:SF24">
    <property type="entry name" value="MAJOR FACILITATOR SUPERFAMILY (MFS) PROFILE DOMAIN-CONTAINING PROTEIN"/>
    <property type="match status" value="1"/>
</dbReference>
<name>A0ABY3RWK0_9MICO</name>
<feature type="transmembrane region" description="Helical" evidence="7">
    <location>
        <begin position="265"/>
        <end position="291"/>
    </location>
</feature>
<keyword evidence="10" id="KW-1185">Reference proteome</keyword>
<feature type="transmembrane region" description="Helical" evidence="7">
    <location>
        <begin position="303"/>
        <end position="322"/>
    </location>
</feature>
<keyword evidence="5 7" id="KW-1133">Transmembrane helix</keyword>
<feature type="domain" description="Major facilitator superfamily (MFS) profile" evidence="8">
    <location>
        <begin position="15"/>
        <end position="445"/>
    </location>
</feature>
<dbReference type="Proteomes" id="UP001199642">
    <property type="component" value="Chromosome"/>
</dbReference>
<evidence type="ECO:0000313" key="10">
    <source>
        <dbReference type="Proteomes" id="UP001199642"/>
    </source>
</evidence>
<evidence type="ECO:0000256" key="5">
    <source>
        <dbReference type="ARBA" id="ARBA00022989"/>
    </source>
</evidence>
<gene>
    <name evidence="9" type="ORF">K8F61_03430</name>
</gene>
<dbReference type="EMBL" id="CP082781">
    <property type="protein sequence ID" value="UGS27271.1"/>
    <property type="molecule type" value="Genomic_DNA"/>
</dbReference>
<accession>A0ABY3RWK0</accession>
<dbReference type="InterPro" id="IPR039672">
    <property type="entry name" value="MFS_2"/>
</dbReference>
<sequence>MTASALPTAPAAADVRLSEKAGYLAANLGNIVLSTVIGSFLLIYLTDHVGIGAAAVGTLLLVARIVDGATDPLMGYLVDHLPRTRWGRFRTYLLLGGGVAAVSFAALFLVPGWAGGALLAAWITYLVWGIAFDLMDIPLNALLPTMSASPRTRGRLAAIKGATYLLGTVLVIGVSLPLVSLLGGGAAGWQVYAVVVAVVSFALTATGALLTRERVTPVHSERYGLRDLRALFFSSRAVPVLLVSKLATSAGNAALMAGIPFFFTYYAGSAGLVSAVALVMAAPMVIGSIGGPLIGQRVGFKPAYLASLAVAAVGIGSILLLPGLPGSVYLVCFGAAGLGFGGAVALNYALLAELTDHVELRGGFRTEGALASIGSFAAKAGAGIGGALVAYVLAVTGYVPGGEQTPLSLMGIALAQSGVPVALVLLGGLVFLAYPITRDEAARTRAALAERNRP</sequence>
<dbReference type="NCBIfam" id="TIGR00792">
    <property type="entry name" value="gph"/>
    <property type="match status" value="1"/>
</dbReference>
<dbReference type="Gene3D" id="1.20.1250.20">
    <property type="entry name" value="MFS general substrate transporter like domains"/>
    <property type="match status" value="2"/>
</dbReference>
<feature type="transmembrane region" description="Helical" evidence="7">
    <location>
        <begin position="51"/>
        <end position="70"/>
    </location>
</feature>
<comment type="subcellular location">
    <subcellularLocation>
        <location evidence="1">Cell membrane</location>
        <topology evidence="1">Multi-pass membrane protein</topology>
    </subcellularLocation>
</comment>
<feature type="transmembrane region" description="Helical" evidence="7">
    <location>
        <begin position="164"/>
        <end position="183"/>
    </location>
</feature>
<feature type="transmembrane region" description="Helical" evidence="7">
    <location>
        <begin position="119"/>
        <end position="143"/>
    </location>
</feature>
<reference evidence="9 10" key="1">
    <citation type="submission" date="2023-01" db="EMBL/GenBank/DDBJ databases">
        <title>Characterization of estradiol degrading bacteria Microbacterium sp. MZT7 and reveal degrading genes through genome analysis.</title>
        <authorList>
            <person name="Hao P."/>
            <person name="Gao Y."/>
        </authorList>
    </citation>
    <scope>NUCLEOTIDE SEQUENCE [LARGE SCALE GENOMIC DNA]</scope>
    <source>
        <strain evidence="9 10">MZT7</strain>
    </source>
</reference>
<evidence type="ECO:0000256" key="2">
    <source>
        <dbReference type="ARBA" id="ARBA00022448"/>
    </source>
</evidence>
<feature type="transmembrane region" description="Helical" evidence="7">
    <location>
        <begin position="189"/>
        <end position="210"/>
    </location>
</feature>
<feature type="transmembrane region" description="Helical" evidence="7">
    <location>
        <begin position="370"/>
        <end position="394"/>
    </location>
</feature>
<dbReference type="PANTHER" id="PTHR11328">
    <property type="entry name" value="MAJOR FACILITATOR SUPERFAMILY DOMAIN-CONTAINING PROTEIN"/>
    <property type="match status" value="1"/>
</dbReference>